<organism evidence="1">
    <name type="scientific">Picea glauca</name>
    <name type="common">White spruce</name>
    <name type="synonym">Pinus glauca</name>
    <dbReference type="NCBI Taxonomy" id="3330"/>
    <lineage>
        <taxon>Eukaryota</taxon>
        <taxon>Viridiplantae</taxon>
        <taxon>Streptophyta</taxon>
        <taxon>Embryophyta</taxon>
        <taxon>Tracheophyta</taxon>
        <taxon>Spermatophyta</taxon>
        <taxon>Pinopsida</taxon>
        <taxon>Pinidae</taxon>
        <taxon>Conifers I</taxon>
        <taxon>Pinales</taxon>
        <taxon>Pinaceae</taxon>
        <taxon>Picea</taxon>
    </lineage>
</organism>
<name>A0A101M0C5_PICGL</name>
<dbReference type="AlphaFoldDB" id="A0A101M0C5"/>
<keyword evidence="1" id="KW-0496">Mitochondrion</keyword>
<dbReference type="EMBL" id="LKAM01000005">
    <property type="protein sequence ID" value="KUM48685.1"/>
    <property type="molecule type" value="Genomic_DNA"/>
</dbReference>
<evidence type="ECO:0000313" key="1">
    <source>
        <dbReference type="EMBL" id="KUM48685.1"/>
    </source>
</evidence>
<comment type="caution">
    <text evidence="1">The sequence shown here is derived from an EMBL/GenBank/DDBJ whole genome shotgun (WGS) entry which is preliminary data.</text>
</comment>
<gene>
    <name evidence="1" type="ORF">ABT39_MTgene4700</name>
</gene>
<geneLocation type="mitochondrion" evidence="1"/>
<protein>
    <submittedName>
        <fullName evidence="1">Uncharacterized protein</fullName>
    </submittedName>
</protein>
<proteinExistence type="predicted"/>
<reference evidence="1" key="1">
    <citation type="journal article" date="2015" name="Genome Biol. Evol.">
        <title>Organellar Genomes of White Spruce (Picea glauca): Assembly and Annotation.</title>
        <authorList>
            <person name="Jackman S.D."/>
            <person name="Warren R.L."/>
            <person name="Gibb E.A."/>
            <person name="Vandervalk B.P."/>
            <person name="Mohamadi H."/>
            <person name="Chu J."/>
            <person name="Raymond A."/>
            <person name="Pleasance S."/>
            <person name="Coope R."/>
            <person name="Wildung M.R."/>
            <person name="Ritland C.E."/>
            <person name="Bousquet J."/>
            <person name="Jones S.J."/>
            <person name="Bohlmann J."/>
            <person name="Birol I."/>
        </authorList>
    </citation>
    <scope>NUCLEOTIDE SEQUENCE [LARGE SCALE GENOMIC DNA]</scope>
    <source>
        <tissue evidence="1">Flushing bud</tissue>
    </source>
</reference>
<accession>A0A101M0C5</accession>
<sequence>MLALLLERLQLAHSSLTLILALKLGIDLLLVAME</sequence>